<dbReference type="PIRSF" id="PIRSF002070">
    <property type="entry name" value="SSB"/>
    <property type="match status" value="1"/>
</dbReference>
<evidence type="ECO:0000313" key="5">
    <source>
        <dbReference type="EMBL" id="RGS42400.1"/>
    </source>
</evidence>
<dbReference type="Gene3D" id="2.40.50.140">
    <property type="entry name" value="Nucleic acid-binding proteins"/>
    <property type="match status" value="1"/>
</dbReference>
<gene>
    <name evidence="5" type="ORF">DWX93_03495</name>
</gene>
<dbReference type="NCBIfam" id="TIGR00621">
    <property type="entry name" value="ssb"/>
    <property type="match status" value="1"/>
</dbReference>
<evidence type="ECO:0000313" key="6">
    <source>
        <dbReference type="Proteomes" id="UP000266172"/>
    </source>
</evidence>
<dbReference type="InterPro" id="IPR000424">
    <property type="entry name" value="Primosome_PriB/ssb"/>
</dbReference>
<dbReference type="Proteomes" id="UP000266172">
    <property type="component" value="Unassembled WGS sequence"/>
</dbReference>
<dbReference type="InterPro" id="IPR011344">
    <property type="entry name" value="ssDNA-bd"/>
</dbReference>
<dbReference type="InterPro" id="IPR012340">
    <property type="entry name" value="NA-bd_OB-fold"/>
</dbReference>
<proteinExistence type="predicted"/>
<reference evidence="5 6" key="1">
    <citation type="submission" date="2018-08" db="EMBL/GenBank/DDBJ databases">
        <title>A genome reference for cultivated species of the human gut microbiota.</title>
        <authorList>
            <person name="Zou Y."/>
            <person name="Xue W."/>
            <person name="Luo G."/>
        </authorList>
    </citation>
    <scope>NUCLEOTIDE SEQUENCE [LARGE SCALE GENOMIC DNA]</scope>
    <source>
        <strain evidence="5 6">AF22-12AC</strain>
    </source>
</reference>
<dbReference type="AlphaFoldDB" id="A0A395VB06"/>
<dbReference type="Pfam" id="PF00436">
    <property type="entry name" value="SSB"/>
    <property type="match status" value="1"/>
</dbReference>
<evidence type="ECO:0000256" key="3">
    <source>
        <dbReference type="RuleBase" id="RU000524"/>
    </source>
</evidence>
<evidence type="ECO:0000256" key="1">
    <source>
        <dbReference type="ARBA" id="ARBA00023125"/>
    </source>
</evidence>
<dbReference type="SUPFAM" id="SSF50249">
    <property type="entry name" value="Nucleic acid-binding proteins"/>
    <property type="match status" value="1"/>
</dbReference>
<feature type="region of interest" description="Disordered" evidence="4">
    <location>
        <begin position="103"/>
        <end position="130"/>
    </location>
</feature>
<accession>A0A395VB06</accession>
<feature type="compositionally biased region" description="Basic and acidic residues" evidence="4">
    <location>
        <begin position="103"/>
        <end position="116"/>
    </location>
</feature>
<dbReference type="GO" id="GO:0006260">
    <property type="term" value="P:DNA replication"/>
    <property type="evidence" value="ECO:0007669"/>
    <property type="project" value="InterPro"/>
</dbReference>
<organism evidence="5 6">
    <name type="scientific">Roseburia hominis</name>
    <dbReference type="NCBI Taxonomy" id="301301"/>
    <lineage>
        <taxon>Bacteria</taxon>
        <taxon>Bacillati</taxon>
        <taxon>Bacillota</taxon>
        <taxon>Clostridia</taxon>
        <taxon>Lachnospirales</taxon>
        <taxon>Lachnospiraceae</taxon>
        <taxon>Roseburia</taxon>
    </lineage>
</organism>
<keyword evidence="1 2" id="KW-0238">DNA-binding</keyword>
<name>A0A395VB06_9FIRM</name>
<evidence type="ECO:0000256" key="2">
    <source>
        <dbReference type="PIRNR" id="PIRNR002070"/>
    </source>
</evidence>
<sequence length="130" mass="15185">MNKHVLTGRPTADPEISYFDKDGEQKMMAKFTLASNHMHDKDADFFRCVAFGKKADFVEKYVKKGMHLLITGPERNNNYKDKEGKTVYGMNFVIETIEMLDKKKTEQEADQNKEEFMEMTEEEMANLPFK</sequence>
<dbReference type="PROSITE" id="PS50935">
    <property type="entry name" value="SSB"/>
    <property type="match status" value="1"/>
</dbReference>
<dbReference type="GO" id="GO:0003697">
    <property type="term" value="F:single-stranded DNA binding"/>
    <property type="evidence" value="ECO:0007669"/>
    <property type="project" value="InterPro"/>
</dbReference>
<dbReference type="RefSeq" id="WP_118096640.1">
    <property type="nucleotide sequence ID" value="NZ_DBFVHP010000002.1"/>
</dbReference>
<dbReference type="CDD" id="cd04496">
    <property type="entry name" value="SSB_OBF"/>
    <property type="match status" value="1"/>
</dbReference>
<comment type="caution">
    <text evidence="5">The sequence shown here is derived from an EMBL/GenBank/DDBJ whole genome shotgun (WGS) entry which is preliminary data.</text>
</comment>
<dbReference type="EMBL" id="QRVL01000001">
    <property type="protein sequence ID" value="RGS42400.1"/>
    <property type="molecule type" value="Genomic_DNA"/>
</dbReference>
<protein>
    <recommendedName>
        <fullName evidence="2 3">Single-stranded DNA-binding protein</fullName>
    </recommendedName>
</protein>
<evidence type="ECO:0000256" key="4">
    <source>
        <dbReference type="SAM" id="MobiDB-lite"/>
    </source>
</evidence>